<dbReference type="OrthoDB" id="9809557at2"/>
<dbReference type="PROSITE" id="PS00715">
    <property type="entry name" value="SIGMA70_1"/>
    <property type="match status" value="1"/>
</dbReference>
<evidence type="ECO:0000256" key="4">
    <source>
        <dbReference type="ARBA" id="ARBA00023163"/>
    </source>
</evidence>
<dbReference type="Pfam" id="PF04542">
    <property type="entry name" value="Sigma70_r2"/>
    <property type="match status" value="1"/>
</dbReference>
<dbReference type="InterPro" id="IPR036388">
    <property type="entry name" value="WH-like_DNA-bd_sf"/>
</dbReference>
<dbReference type="PANTHER" id="PTHR30603">
    <property type="entry name" value="RNA POLYMERASE SIGMA FACTOR RPO"/>
    <property type="match status" value="1"/>
</dbReference>
<dbReference type="InterPro" id="IPR007624">
    <property type="entry name" value="RNA_pol_sigma70_r3"/>
</dbReference>
<evidence type="ECO:0000313" key="9">
    <source>
        <dbReference type="EMBL" id="TDE11511.1"/>
    </source>
</evidence>
<evidence type="ECO:0000259" key="7">
    <source>
        <dbReference type="PROSITE" id="PS00715"/>
    </source>
</evidence>
<dbReference type="InterPro" id="IPR014284">
    <property type="entry name" value="RNA_pol_sigma-70_dom"/>
</dbReference>
<dbReference type="GO" id="GO:0003677">
    <property type="term" value="F:DNA binding"/>
    <property type="evidence" value="ECO:0007669"/>
    <property type="project" value="UniProtKB-KW"/>
</dbReference>
<evidence type="ECO:0000256" key="5">
    <source>
        <dbReference type="RuleBase" id="RU362124"/>
    </source>
</evidence>
<name>A0A4R5DHV7_9ACTN</name>
<evidence type="ECO:0000259" key="8">
    <source>
        <dbReference type="PROSITE" id="PS00716"/>
    </source>
</evidence>
<feature type="region of interest" description="Disordered" evidence="6">
    <location>
        <begin position="1"/>
        <end position="78"/>
    </location>
</feature>
<dbReference type="Pfam" id="PF00140">
    <property type="entry name" value="Sigma70_r1_2"/>
    <property type="match status" value="1"/>
</dbReference>
<keyword evidence="2 5" id="KW-0731">Sigma factor</keyword>
<dbReference type="NCBIfam" id="TIGR02937">
    <property type="entry name" value="sigma70-ECF"/>
    <property type="match status" value="1"/>
</dbReference>
<dbReference type="Pfam" id="PF04545">
    <property type="entry name" value="Sigma70_r4"/>
    <property type="match status" value="1"/>
</dbReference>
<dbReference type="InterPro" id="IPR000943">
    <property type="entry name" value="RNA_pol_sigma70"/>
</dbReference>
<protein>
    <recommendedName>
        <fullName evidence="5">RNA polymerase sigma factor</fullName>
    </recommendedName>
</protein>
<keyword evidence="4 5" id="KW-0804">Transcription</keyword>
<dbReference type="AlphaFoldDB" id="A0A4R5DHV7"/>
<dbReference type="EMBL" id="SMKZ01000010">
    <property type="protein sequence ID" value="TDE11511.1"/>
    <property type="molecule type" value="Genomic_DNA"/>
</dbReference>
<dbReference type="Gene3D" id="1.10.601.10">
    <property type="entry name" value="RNA Polymerase Primary Sigma Factor"/>
    <property type="match status" value="1"/>
</dbReference>
<dbReference type="InterPro" id="IPR009042">
    <property type="entry name" value="RNA_pol_sigma70_r1_2"/>
</dbReference>
<dbReference type="PROSITE" id="PS00716">
    <property type="entry name" value="SIGMA70_2"/>
    <property type="match status" value="1"/>
</dbReference>
<dbReference type="InterPro" id="IPR007627">
    <property type="entry name" value="RNA_pol_sigma70_r2"/>
</dbReference>
<dbReference type="CDD" id="cd06171">
    <property type="entry name" value="Sigma70_r4"/>
    <property type="match status" value="1"/>
</dbReference>
<dbReference type="GO" id="GO:0016987">
    <property type="term" value="F:sigma factor activity"/>
    <property type="evidence" value="ECO:0007669"/>
    <property type="project" value="UniProtKB-KW"/>
</dbReference>
<dbReference type="Pfam" id="PF04539">
    <property type="entry name" value="Sigma70_r3"/>
    <property type="match status" value="1"/>
</dbReference>
<dbReference type="SUPFAM" id="SSF88659">
    <property type="entry name" value="Sigma3 and sigma4 domains of RNA polymerase sigma factors"/>
    <property type="match status" value="2"/>
</dbReference>
<proteinExistence type="inferred from homology"/>
<comment type="similarity">
    <text evidence="5">Belongs to the sigma-70 factor family.</text>
</comment>
<comment type="function">
    <text evidence="5">Sigma factors are initiation factors that promote the attachment of RNA polymerase to specific initiation sites and are then released.</text>
</comment>
<dbReference type="FunFam" id="1.10.601.10:FF:000001">
    <property type="entry name" value="RNA polymerase sigma factor SigA"/>
    <property type="match status" value="1"/>
</dbReference>
<evidence type="ECO:0000256" key="1">
    <source>
        <dbReference type="ARBA" id="ARBA00023015"/>
    </source>
</evidence>
<keyword evidence="3 5" id="KW-0238">DNA-binding</keyword>
<dbReference type="InParanoid" id="A0A4R5DHV7"/>
<evidence type="ECO:0000313" key="10">
    <source>
        <dbReference type="Proteomes" id="UP000294739"/>
    </source>
</evidence>
<dbReference type="PANTHER" id="PTHR30603:SF59">
    <property type="entry name" value="RNA POLYMERASE PRINCIPAL SIGMA FACTOR HRDA"/>
    <property type="match status" value="1"/>
</dbReference>
<dbReference type="Gene3D" id="1.10.10.10">
    <property type="entry name" value="Winged helix-like DNA-binding domain superfamily/Winged helix DNA-binding domain"/>
    <property type="match status" value="2"/>
</dbReference>
<dbReference type="InterPro" id="IPR050239">
    <property type="entry name" value="Sigma-70_RNA_pol_init_factors"/>
</dbReference>
<organism evidence="9 10">
    <name type="scientific">Jiangella asiatica</name>
    <dbReference type="NCBI Taxonomy" id="2530372"/>
    <lineage>
        <taxon>Bacteria</taxon>
        <taxon>Bacillati</taxon>
        <taxon>Actinomycetota</taxon>
        <taxon>Actinomycetes</taxon>
        <taxon>Jiangellales</taxon>
        <taxon>Jiangellaceae</taxon>
        <taxon>Jiangella</taxon>
    </lineage>
</organism>
<dbReference type="GO" id="GO:0006352">
    <property type="term" value="P:DNA-templated transcription initiation"/>
    <property type="evidence" value="ECO:0007669"/>
    <property type="project" value="InterPro"/>
</dbReference>
<keyword evidence="10" id="KW-1185">Reference proteome</keyword>
<dbReference type="InterPro" id="IPR007630">
    <property type="entry name" value="RNA_pol_sigma70_r4"/>
</dbReference>
<gene>
    <name evidence="9" type="ORF">E1269_09645</name>
</gene>
<dbReference type="SUPFAM" id="SSF88946">
    <property type="entry name" value="Sigma2 domain of RNA polymerase sigma factors"/>
    <property type="match status" value="1"/>
</dbReference>
<evidence type="ECO:0000256" key="2">
    <source>
        <dbReference type="ARBA" id="ARBA00023082"/>
    </source>
</evidence>
<keyword evidence="1 5" id="KW-0805">Transcription regulation</keyword>
<sequence length="376" mass="41521">MLRAEVVPVVRSRVEGRALPSQRGRPDDDPAETSTAGDPVPVSGAVPVGGPPPASPASTGRASTGPAHPRADDVGGGTDLTRHYLREIGRIPLLTATEEVRLARAIEAGVLAEERLTASTAPSPDDEYLREVARLGRQAKASLVEANLRLVVSIARRYTRRGLPLLDLIQEGNVGLIRAVERFDHARGFKFSTYATWWIRQAISRALAEQSRTIRLPVHVVDELNRVLRVLRAIAQSEARDPTVQELAAAASLPVDRVVELLTYAEEPVSLQSPVGESADNTFGDFVEDTDALSPEELVAQLMLRDQVEQVLDGLSERERAVVRLRYGLHDGRTRTLEEVGREFGVTRERVRQIEHRTLTKLRRNEWASELRDYLG</sequence>
<comment type="caution">
    <text evidence="9">The sequence shown here is derived from an EMBL/GenBank/DDBJ whole genome shotgun (WGS) entry which is preliminary data.</text>
</comment>
<reference evidence="9 10" key="1">
    <citation type="submission" date="2019-03" db="EMBL/GenBank/DDBJ databases">
        <title>Draft genome sequences of novel Actinobacteria.</title>
        <authorList>
            <person name="Sahin N."/>
            <person name="Ay H."/>
            <person name="Saygin H."/>
        </authorList>
    </citation>
    <scope>NUCLEOTIDE SEQUENCE [LARGE SCALE GENOMIC DNA]</scope>
    <source>
        <strain evidence="9 10">5K138</strain>
    </source>
</reference>
<accession>A0A4R5DHV7</accession>
<dbReference type="InterPro" id="IPR013325">
    <property type="entry name" value="RNA_pol_sigma_r2"/>
</dbReference>
<feature type="compositionally biased region" description="Low complexity" evidence="6">
    <location>
        <begin position="39"/>
        <end position="48"/>
    </location>
</feature>
<feature type="domain" description="RNA polymerase sigma-70" evidence="8">
    <location>
        <begin position="336"/>
        <end position="362"/>
    </location>
</feature>
<dbReference type="InterPro" id="IPR013324">
    <property type="entry name" value="RNA_pol_sigma_r3/r4-like"/>
</dbReference>
<evidence type="ECO:0000256" key="3">
    <source>
        <dbReference type="ARBA" id="ARBA00023125"/>
    </source>
</evidence>
<evidence type="ECO:0000256" key="6">
    <source>
        <dbReference type="SAM" id="MobiDB-lite"/>
    </source>
</evidence>
<feature type="domain" description="RNA polymerase sigma-70" evidence="7">
    <location>
        <begin position="167"/>
        <end position="180"/>
    </location>
</feature>
<dbReference type="PRINTS" id="PR00046">
    <property type="entry name" value="SIGMA70FCT"/>
</dbReference>
<dbReference type="Proteomes" id="UP000294739">
    <property type="component" value="Unassembled WGS sequence"/>
</dbReference>